<dbReference type="GO" id="GO:0004180">
    <property type="term" value="F:carboxypeptidase activity"/>
    <property type="evidence" value="ECO:0007669"/>
    <property type="project" value="UniProtKB-KW"/>
</dbReference>
<dbReference type="Gene3D" id="3.30.70.360">
    <property type="match status" value="1"/>
</dbReference>
<dbReference type="Proteomes" id="UP000252086">
    <property type="component" value="Unassembled WGS sequence"/>
</dbReference>
<name>A0A366CVJ9_9GAMM</name>
<organism evidence="6 7">
    <name type="scientific">Marinomonas aquiplantarum</name>
    <dbReference type="NCBI Taxonomy" id="491951"/>
    <lineage>
        <taxon>Bacteria</taxon>
        <taxon>Pseudomonadati</taxon>
        <taxon>Pseudomonadota</taxon>
        <taxon>Gammaproteobacteria</taxon>
        <taxon>Oceanospirillales</taxon>
        <taxon>Oceanospirillaceae</taxon>
        <taxon>Marinomonas</taxon>
    </lineage>
</organism>
<evidence type="ECO:0000313" key="7">
    <source>
        <dbReference type="Proteomes" id="UP000252086"/>
    </source>
</evidence>
<keyword evidence="6" id="KW-0121">Carboxypeptidase</keyword>
<dbReference type="EMBL" id="QNRF01000008">
    <property type="protein sequence ID" value="RBO80149.1"/>
    <property type="molecule type" value="Genomic_DNA"/>
</dbReference>
<evidence type="ECO:0000259" key="5">
    <source>
        <dbReference type="Pfam" id="PF07687"/>
    </source>
</evidence>
<evidence type="ECO:0000256" key="4">
    <source>
        <dbReference type="PIRSR" id="PIRSR037238-1"/>
    </source>
</evidence>
<evidence type="ECO:0000256" key="1">
    <source>
        <dbReference type="ARBA" id="ARBA00022723"/>
    </source>
</evidence>
<dbReference type="OrthoDB" id="9776600at2"/>
<evidence type="ECO:0000256" key="3">
    <source>
        <dbReference type="ARBA" id="ARBA00023285"/>
    </source>
</evidence>
<proteinExistence type="predicted"/>
<keyword evidence="6" id="KW-0645">Protease</keyword>
<dbReference type="InterPro" id="IPR017150">
    <property type="entry name" value="Pept_M20_glutamate_carboxypep"/>
</dbReference>
<dbReference type="RefSeq" id="WP_113875243.1">
    <property type="nucleotide sequence ID" value="NZ_QNRF01000008.1"/>
</dbReference>
<evidence type="ECO:0000313" key="6">
    <source>
        <dbReference type="EMBL" id="RBO80149.1"/>
    </source>
</evidence>
<gene>
    <name evidence="6" type="ORF">DFP76_10812</name>
</gene>
<reference evidence="6 7" key="1">
    <citation type="submission" date="2018-06" db="EMBL/GenBank/DDBJ databases">
        <title>Genomic Encyclopedia of Type Strains, Phase III (KMG-III): the genomes of soil and plant-associated and newly described type strains.</title>
        <authorList>
            <person name="Whitman W."/>
        </authorList>
    </citation>
    <scope>NUCLEOTIDE SEQUENCE [LARGE SCALE GENOMIC DNA]</scope>
    <source>
        <strain evidence="6 7">CECT 7732</strain>
    </source>
</reference>
<keyword evidence="1" id="KW-0479">Metal-binding</keyword>
<dbReference type="CDD" id="cd03885">
    <property type="entry name" value="M20_CPDG2"/>
    <property type="match status" value="1"/>
</dbReference>
<sequence length="409" mass="43502">MDKVVSRQVDNMTSRLASELDNYADLLCDWIATQEDAMIDCLEALVNVDSNSYDKTGVDEAGKLMESWLVEDGIACTWHSLENSGDVLEAQVGVNETNANAPAIFVMGHRDTVFPKGTLETRRFSRDGMKAFGPGVADMKSGLVLNCFVLKGLQHLLKTSDIQQLPSPVIGLFTGDEEIGSPEGRFVIRDRVAGAKAVFNAEPGRISGNVVSARKGGASFEIQVTGRAAHSGVNHADGISAIGALAQLVTSLHALTDYDKGITTNIGLISGGMSSNTVAPTAMARLDLRFMTLEQGEEAKAQINAIIETPVIEGAIATIKILSEFQPFEASMSDVVLAHYQRQANSVGFSVEGEFTGGCSDAGFTSSMGVPTLCGTGPVGAKMHTEDEYCLMDTFVPRTQAVAKSILLL</sequence>
<keyword evidence="7" id="KW-1185">Reference proteome</keyword>
<feature type="active site" description="Proton acceptor" evidence="4">
    <location>
        <position position="177"/>
    </location>
</feature>
<dbReference type="PANTHER" id="PTHR43808">
    <property type="entry name" value="ACETYLORNITHINE DEACETYLASE"/>
    <property type="match status" value="1"/>
</dbReference>
<accession>A0A366CVJ9</accession>
<dbReference type="GO" id="GO:0046872">
    <property type="term" value="F:metal ion binding"/>
    <property type="evidence" value="ECO:0007669"/>
    <property type="project" value="UniProtKB-KW"/>
</dbReference>
<dbReference type="InterPro" id="IPR011650">
    <property type="entry name" value="Peptidase_M20_dimer"/>
</dbReference>
<dbReference type="Pfam" id="PF07687">
    <property type="entry name" value="M20_dimer"/>
    <property type="match status" value="1"/>
</dbReference>
<dbReference type="SUPFAM" id="SSF55031">
    <property type="entry name" value="Bacterial exopeptidase dimerisation domain"/>
    <property type="match status" value="1"/>
</dbReference>
<dbReference type="InterPro" id="IPR002933">
    <property type="entry name" value="Peptidase_M20"/>
</dbReference>
<dbReference type="PANTHER" id="PTHR43808:SF9">
    <property type="entry name" value="BLL0789 PROTEIN"/>
    <property type="match status" value="1"/>
</dbReference>
<dbReference type="AlphaFoldDB" id="A0A366CVJ9"/>
<feature type="domain" description="Peptidase M20 dimerisation" evidence="5">
    <location>
        <begin position="213"/>
        <end position="311"/>
    </location>
</feature>
<dbReference type="PIRSF" id="PIRSF037238">
    <property type="entry name" value="Carboxypeptidase_G2"/>
    <property type="match status" value="1"/>
</dbReference>
<evidence type="ECO:0000256" key="2">
    <source>
        <dbReference type="ARBA" id="ARBA00022801"/>
    </source>
</evidence>
<keyword evidence="3" id="KW-0170">Cobalt</keyword>
<dbReference type="Gene3D" id="3.40.630.10">
    <property type="entry name" value="Zn peptidases"/>
    <property type="match status" value="1"/>
</dbReference>
<comment type="caution">
    <text evidence="6">The sequence shown here is derived from an EMBL/GenBank/DDBJ whole genome shotgun (WGS) entry which is preliminary data.</text>
</comment>
<dbReference type="SUPFAM" id="SSF53187">
    <property type="entry name" value="Zn-dependent exopeptidases"/>
    <property type="match status" value="1"/>
</dbReference>
<feature type="active site" evidence="4">
    <location>
        <position position="111"/>
    </location>
</feature>
<keyword evidence="2" id="KW-0378">Hydrolase</keyword>
<dbReference type="Pfam" id="PF01546">
    <property type="entry name" value="Peptidase_M20"/>
    <property type="match status" value="1"/>
</dbReference>
<protein>
    <submittedName>
        <fullName evidence="6">Glutamate carboxypeptidase</fullName>
    </submittedName>
</protein>
<dbReference type="InterPro" id="IPR050072">
    <property type="entry name" value="Peptidase_M20A"/>
</dbReference>
<dbReference type="InterPro" id="IPR036264">
    <property type="entry name" value="Bact_exopeptidase_dim_dom"/>
</dbReference>